<evidence type="ECO:0000256" key="5">
    <source>
        <dbReference type="ARBA" id="ARBA00023136"/>
    </source>
</evidence>
<comment type="similarity">
    <text evidence="6">Belongs to the ThrE exporter (TC 2.A.79) family.</text>
</comment>
<evidence type="ECO:0000256" key="7">
    <source>
        <dbReference type="SAM" id="Phobius"/>
    </source>
</evidence>
<sequence>MMKQVQKKIIIMALRAGEIMMKSGAEIYRVEDTISRICKACGIPYVEVFVTPTGIFLSLDEGGENSEMFTFLKRINGTGTDLGKISQINQFSRDFVNTDLSIEDGMKRLKEIAKSKPYNLWIRALGAALACAFFCLMFQGTLQDFVCAFAIGAASYLLSVGFEQFETNYFIKGFCCTAFAAFLALLCTAAGLGDSSGPITIGALMLFVPGVAITNAIRDFLASDMLSGLARTAEAFFIAISLATGAGVVMRLWVLFGGNIL</sequence>
<evidence type="ECO:0000256" key="6">
    <source>
        <dbReference type="ARBA" id="ARBA00034125"/>
    </source>
</evidence>
<dbReference type="RefSeq" id="WP_128746553.1">
    <property type="nucleotide sequence ID" value="NZ_CP035281.1"/>
</dbReference>
<dbReference type="PANTHER" id="PTHR34390:SF2">
    <property type="entry name" value="SUCCINATE TRANSPORTER SUBUNIT YJJP-RELATED"/>
    <property type="match status" value="1"/>
</dbReference>
<reference evidence="9 10" key="1">
    <citation type="submission" date="2019-01" db="EMBL/GenBank/DDBJ databases">
        <title>Draft genomes of a novel of Aminipila strains.</title>
        <authorList>
            <person name="Ma S."/>
        </authorList>
    </citation>
    <scope>NUCLEOTIDE SEQUENCE [LARGE SCALE GENOMIC DNA]</scope>
    <source>
        <strain evidence="10">JN-39</strain>
    </source>
</reference>
<dbReference type="InterPro" id="IPR050539">
    <property type="entry name" value="ThrE_Dicarb/AminoAcid_Exp"/>
</dbReference>
<dbReference type="Pfam" id="PF06738">
    <property type="entry name" value="ThrE"/>
    <property type="match status" value="1"/>
</dbReference>
<keyword evidence="3 7" id="KW-0812">Transmembrane</keyword>
<dbReference type="KEGG" id="amij:EQM06_11770"/>
<keyword evidence="4 7" id="KW-1133">Transmembrane helix</keyword>
<dbReference type="AlphaFoldDB" id="A0A410PY74"/>
<proteinExistence type="inferred from homology"/>
<protein>
    <submittedName>
        <fullName evidence="9">Threonine/serine exporter</fullName>
    </submittedName>
</protein>
<accession>A0A410PY74</accession>
<keyword evidence="2" id="KW-1003">Cell membrane</keyword>
<dbReference type="OrthoDB" id="9813917at2"/>
<dbReference type="GO" id="GO:0022857">
    <property type="term" value="F:transmembrane transporter activity"/>
    <property type="evidence" value="ECO:0007669"/>
    <property type="project" value="InterPro"/>
</dbReference>
<dbReference type="GO" id="GO:0005886">
    <property type="term" value="C:plasma membrane"/>
    <property type="evidence" value="ECO:0007669"/>
    <property type="project" value="UniProtKB-SubCell"/>
</dbReference>
<organism evidence="9 10">
    <name type="scientific">Aminipila luticellarii</name>
    <dbReference type="NCBI Taxonomy" id="2507160"/>
    <lineage>
        <taxon>Bacteria</taxon>
        <taxon>Bacillati</taxon>
        <taxon>Bacillota</taxon>
        <taxon>Clostridia</taxon>
        <taxon>Peptostreptococcales</taxon>
        <taxon>Anaerovoracaceae</taxon>
        <taxon>Aminipila</taxon>
    </lineage>
</organism>
<evidence type="ECO:0000313" key="9">
    <source>
        <dbReference type="EMBL" id="QAT43845.1"/>
    </source>
</evidence>
<evidence type="ECO:0000256" key="4">
    <source>
        <dbReference type="ARBA" id="ARBA00022989"/>
    </source>
</evidence>
<evidence type="ECO:0000256" key="2">
    <source>
        <dbReference type="ARBA" id="ARBA00022475"/>
    </source>
</evidence>
<feature type="domain" description="Threonine/serine exporter-like N-terminal" evidence="8">
    <location>
        <begin position="13"/>
        <end position="253"/>
    </location>
</feature>
<dbReference type="PANTHER" id="PTHR34390">
    <property type="entry name" value="UPF0442 PROTEIN YJJB-RELATED"/>
    <property type="match status" value="1"/>
</dbReference>
<comment type="subcellular location">
    <subcellularLocation>
        <location evidence="1">Cell membrane</location>
        <topology evidence="1">Multi-pass membrane protein</topology>
    </subcellularLocation>
</comment>
<keyword evidence="5 7" id="KW-0472">Membrane</keyword>
<gene>
    <name evidence="9" type="ORF">EQM06_11770</name>
</gene>
<dbReference type="EMBL" id="CP035281">
    <property type="protein sequence ID" value="QAT43845.1"/>
    <property type="molecule type" value="Genomic_DNA"/>
</dbReference>
<dbReference type="GO" id="GO:0015744">
    <property type="term" value="P:succinate transport"/>
    <property type="evidence" value="ECO:0007669"/>
    <property type="project" value="TreeGrafter"/>
</dbReference>
<feature type="transmembrane region" description="Helical" evidence="7">
    <location>
        <begin position="199"/>
        <end position="221"/>
    </location>
</feature>
<feature type="transmembrane region" description="Helical" evidence="7">
    <location>
        <begin position="120"/>
        <end position="139"/>
    </location>
</feature>
<evidence type="ECO:0000256" key="3">
    <source>
        <dbReference type="ARBA" id="ARBA00022692"/>
    </source>
</evidence>
<keyword evidence="10" id="KW-1185">Reference proteome</keyword>
<dbReference type="InterPro" id="IPR010619">
    <property type="entry name" value="ThrE-like_N"/>
</dbReference>
<feature type="transmembrane region" description="Helical" evidence="7">
    <location>
        <begin position="145"/>
        <end position="162"/>
    </location>
</feature>
<evidence type="ECO:0000256" key="1">
    <source>
        <dbReference type="ARBA" id="ARBA00004651"/>
    </source>
</evidence>
<feature type="transmembrane region" description="Helical" evidence="7">
    <location>
        <begin position="233"/>
        <end position="256"/>
    </location>
</feature>
<name>A0A410PY74_9FIRM</name>
<feature type="transmembrane region" description="Helical" evidence="7">
    <location>
        <begin position="169"/>
        <end position="193"/>
    </location>
</feature>
<dbReference type="Proteomes" id="UP000287601">
    <property type="component" value="Chromosome"/>
</dbReference>
<evidence type="ECO:0000313" key="10">
    <source>
        <dbReference type="Proteomes" id="UP000287601"/>
    </source>
</evidence>
<evidence type="ECO:0000259" key="8">
    <source>
        <dbReference type="Pfam" id="PF06738"/>
    </source>
</evidence>